<evidence type="ECO:0000313" key="1">
    <source>
        <dbReference type="EMBL" id="CAK8675918.1"/>
    </source>
</evidence>
<evidence type="ECO:0000313" key="2">
    <source>
        <dbReference type="Proteomes" id="UP001642483"/>
    </source>
</evidence>
<keyword evidence="2" id="KW-1185">Reference proteome</keyword>
<organism evidence="1 2">
    <name type="scientific">Clavelina lepadiformis</name>
    <name type="common">Light-bulb sea squirt</name>
    <name type="synonym">Ascidia lepadiformis</name>
    <dbReference type="NCBI Taxonomy" id="159417"/>
    <lineage>
        <taxon>Eukaryota</taxon>
        <taxon>Metazoa</taxon>
        <taxon>Chordata</taxon>
        <taxon>Tunicata</taxon>
        <taxon>Ascidiacea</taxon>
        <taxon>Aplousobranchia</taxon>
        <taxon>Clavelinidae</taxon>
        <taxon>Clavelina</taxon>
    </lineage>
</organism>
<dbReference type="Proteomes" id="UP001642483">
    <property type="component" value="Unassembled WGS sequence"/>
</dbReference>
<protein>
    <submittedName>
        <fullName evidence="1">Uncharacterized protein</fullName>
    </submittedName>
</protein>
<dbReference type="EMBL" id="CAWYQH010000024">
    <property type="protein sequence ID" value="CAK8675918.1"/>
    <property type="molecule type" value="Genomic_DNA"/>
</dbReference>
<sequence length="133" mass="14515">MTSSSWNFHGSKSVLQSNLQCFGNLGNTPGVDTSNDEIEVIACDSIYCDKSNCNSKTIAKIRSILITTVETQDSFSTRLQTAFAKRLQLPSSNTRGFSIVSTTATILKSEVIGHLSKVFPSYFFPGDISSVYN</sequence>
<accession>A0ABP0FCU6</accession>
<proteinExistence type="predicted"/>
<comment type="caution">
    <text evidence="1">The sequence shown here is derived from an EMBL/GenBank/DDBJ whole genome shotgun (WGS) entry which is preliminary data.</text>
</comment>
<name>A0ABP0FCU6_CLALP</name>
<gene>
    <name evidence="1" type="ORF">CVLEPA_LOCUS5442</name>
</gene>
<reference evidence="1 2" key="1">
    <citation type="submission" date="2024-02" db="EMBL/GenBank/DDBJ databases">
        <authorList>
            <person name="Daric V."/>
            <person name="Darras S."/>
        </authorList>
    </citation>
    <scope>NUCLEOTIDE SEQUENCE [LARGE SCALE GENOMIC DNA]</scope>
</reference>